<evidence type="ECO:0000313" key="7">
    <source>
        <dbReference type="EMBL" id="NMP24712.1"/>
    </source>
</evidence>
<dbReference type="GO" id="GO:0140359">
    <property type="term" value="F:ABC-type transporter activity"/>
    <property type="evidence" value="ECO:0007669"/>
    <property type="project" value="InterPro"/>
</dbReference>
<dbReference type="AlphaFoldDB" id="A0A7Y0L824"/>
<feature type="domain" description="ABC-2 type transporter transmembrane" evidence="6">
    <location>
        <begin position="9"/>
        <end position="148"/>
    </location>
</feature>
<dbReference type="GO" id="GO:0016020">
    <property type="term" value="C:membrane"/>
    <property type="evidence" value="ECO:0007669"/>
    <property type="project" value="UniProtKB-SubCell"/>
</dbReference>
<evidence type="ECO:0000256" key="1">
    <source>
        <dbReference type="ARBA" id="ARBA00004141"/>
    </source>
</evidence>
<dbReference type="EMBL" id="JABBVZ010000139">
    <property type="protein sequence ID" value="NMP24712.1"/>
    <property type="molecule type" value="Genomic_DNA"/>
</dbReference>
<feature type="transmembrane region" description="Helical" evidence="5">
    <location>
        <begin position="21"/>
        <end position="40"/>
    </location>
</feature>
<evidence type="ECO:0000313" key="8">
    <source>
        <dbReference type="Proteomes" id="UP000533476"/>
    </source>
</evidence>
<sequence length="155" mass="16432">MKTLRDTGLLFGRYGRQMLRNPVWLVASVTTPILYLVLFTPLLRHLSQDHVLPAGTALDLFLPGILALVAFGSGVGPGFSLIFDVKAGVIERLRVTPASRAAILLGPILATVLSMWVLNGILVAIGASLGFSVHPAGLVVLALLLAVLVEPFLNS</sequence>
<evidence type="ECO:0000256" key="4">
    <source>
        <dbReference type="ARBA" id="ARBA00023136"/>
    </source>
</evidence>
<dbReference type="PANTHER" id="PTHR43229:SF2">
    <property type="entry name" value="NODULATION PROTEIN J"/>
    <property type="match status" value="1"/>
</dbReference>
<evidence type="ECO:0000259" key="6">
    <source>
        <dbReference type="Pfam" id="PF01061"/>
    </source>
</evidence>
<dbReference type="RefSeq" id="WP_169102919.1">
    <property type="nucleotide sequence ID" value="NZ_JABBVZ010000139.1"/>
</dbReference>
<keyword evidence="4 5" id="KW-0472">Membrane</keyword>
<comment type="caution">
    <text evidence="7">The sequence shown here is derived from an EMBL/GenBank/DDBJ whole genome shotgun (WGS) entry which is preliminary data.</text>
</comment>
<evidence type="ECO:0000256" key="2">
    <source>
        <dbReference type="ARBA" id="ARBA00022692"/>
    </source>
</evidence>
<accession>A0A7Y0L824</accession>
<proteinExistence type="predicted"/>
<feature type="transmembrane region" description="Helical" evidence="5">
    <location>
        <begin position="133"/>
        <end position="153"/>
    </location>
</feature>
<gene>
    <name evidence="7" type="ORF">HIJ39_20605</name>
</gene>
<dbReference type="Pfam" id="PF01061">
    <property type="entry name" value="ABC2_membrane"/>
    <property type="match status" value="1"/>
</dbReference>
<keyword evidence="2 5" id="KW-0812">Transmembrane</keyword>
<comment type="subcellular location">
    <subcellularLocation>
        <location evidence="1">Membrane</location>
        <topology evidence="1">Multi-pass membrane protein</topology>
    </subcellularLocation>
</comment>
<dbReference type="PANTHER" id="PTHR43229">
    <property type="entry name" value="NODULATION PROTEIN J"/>
    <property type="match status" value="1"/>
</dbReference>
<feature type="transmembrane region" description="Helical" evidence="5">
    <location>
        <begin position="104"/>
        <end position="127"/>
    </location>
</feature>
<keyword evidence="8" id="KW-1185">Reference proteome</keyword>
<dbReference type="InterPro" id="IPR051784">
    <property type="entry name" value="Nod_factor_ABC_transporter"/>
</dbReference>
<name>A0A7Y0L824_9FIRM</name>
<feature type="transmembrane region" description="Helical" evidence="5">
    <location>
        <begin position="60"/>
        <end position="83"/>
    </location>
</feature>
<evidence type="ECO:0000256" key="3">
    <source>
        <dbReference type="ARBA" id="ARBA00022989"/>
    </source>
</evidence>
<keyword evidence="3 5" id="KW-1133">Transmembrane helix</keyword>
<reference evidence="7 8" key="1">
    <citation type="submission" date="2020-04" db="EMBL/GenBank/DDBJ databases">
        <authorList>
            <person name="Zhang R."/>
            <person name="Schippers A."/>
        </authorList>
    </citation>
    <scope>NUCLEOTIDE SEQUENCE [LARGE SCALE GENOMIC DNA]</scope>
    <source>
        <strain evidence="7 8">DSM 109850</strain>
    </source>
</reference>
<dbReference type="Proteomes" id="UP000533476">
    <property type="component" value="Unassembled WGS sequence"/>
</dbReference>
<evidence type="ECO:0000256" key="5">
    <source>
        <dbReference type="SAM" id="Phobius"/>
    </source>
</evidence>
<dbReference type="InterPro" id="IPR013525">
    <property type="entry name" value="ABC2_TM"/>
</dbReference>
<protein>
    <submittedName>
        <fullName evidence="7">ABC transporter permease</fullName>
    </submittedName>
</protein>
<organism evidence="7 8">
    <name type="scientific">Sulfobacillus harzensis</name>
    <dbReference type="NCBI Taxonomy" id="2729629"/>
    <lineage>
        <taxon>Bacteria</taxon>
        <taxon>Bacillati</taxon>
        <taxon>Bacillota</taxon>
        <taxon>Clostridia</taxon>
        <taxon>Eubacteriales</taxon>
        <taxon>Clostridiales Family XVII. Incertae Sedis</taxon>
        <taxon>Sulfobacillus</taxon>
    </lineage>
</organism>